<dbReference type="EMBL" id="UINC01144863">
    <property type="protein sequence ID" value="SVD34641.1"/>
    <property type="molecule type" value="Genomic_DNA"/>
</dbReference>
<feature type="non-terminal residue" evidence="1">
    <location>
        <position position="1"/>
    </location>
</feature>
<dbReference type="AlphaFoldDB" id="A0A382ULS8"/>
<name>A0A382ULS8_9ZZZZ</name>
<feature type="non-terminal residue" evidence="1">
    <location>
        <position position="58"/>
    </location>
</feature>
<proteinExistence type="predicted"/>
<reference evidence="1" key="1">
    <citation type="submission" date="2018-05" db="EMBL/GenBank/DDBJ databases">
        <authorList>
            <person name="Lanie J.A."/>
            <person name="Ng W.-L."/>
            <person name="Kazmierczak K.M."/>
            <person name="Andrzejewski T.M."/>
            <person name="Davidsen T.M."/>
            <person name="Wayne K.J."/>
            <person name="Tettelin H."/>
            <person name="Glass J.I."/>
            <person name="Rusch D."/>
            <person name="Podicherti R."/>
            <person name="Tsui H.-C.T."/>
            <person name="Winkler M.E."/>
        </authorList>
    </citation>
    <scope>NUCLEOTIDE SEQUENCE</scope>
</reference>
<sequence length="58" mass="5891">VAVLVGTIIPARQGAPSSAIQTLGWDDYTTVNLFPLVEAAGSAYDMGYAHGAQAAGLI</sequence>
<protein>
    <submittedName>
        <fullName evidence="1">Uncharacterized protein</fullName>
    </submittedName>
</protein>
<accession>A0A382ULS8</accession>
<organism evidence="1">
    <name type="scientific">marine metagenome</name>
    <dbReference type="NCBI Taxonomy" id="408172"/>
    <lineage>
        <taxon>unclassified sequences</taxon>
        <taxon>metagenomes</taxon>
        <taxon>ecological metagenomes</taxon>
    </lineage>
</organism>
<evidence type="ECO:0000313" key="1">
    <source>
        <dbReference type="EMBL" id="SVD34641.1"/>
    </source>
</evidence>
<gene>
    <name evidence="1" type="ORF">METZ01_LOCUS387495</name>
</gene>